<keyword evidence="4" id="KW-1185">Reference proteome</keyword>
<feature type="region of interest" description="Disordered" evidence="1">
    <location>
        <begin position="64"/>
        <end position="90"/>
    </location>
</feature>
<dbReference type="EMBL" id="JARYMX010000001">
    <property type="protein sequence ID" value="KAJ9566597.1"/>
    <property type="molecule type" value="Genomic_DNA"/>
</dbReference>
<feature type="transmembrane region" description="Helical" evidence="2">
    <location>
        <begin position="140"/>
        <end position="160"/>
    </location>
</feature>
<keyword evidence="2" id="KW-0812">Transmembrane</keyword>
<evidence type="ECO:0000256" key="2">
    <source>
        <dbReference type="SAM" id="Phobius"/>
    </source>
</evidence>
<gene>
    <name evidence="3" type="ORF">OSB04_002563</name>
</gene>
<organism evidence="3 4">
    <name type="scientific">Centaurea solstitialis</name>
    <name type="common">yellow star-thistle</name>
    <dbReference type="NCBI Taxonomy" id="347529"/>
    <lineage>
        <taxon>Eukaryota</taxon>
        <taxon>Viridiplantae</taxon>
        <taxon>Streptophyta</taxon>
        <taxon>Embryophyta</taxon>
        <taxon>Tracheophyta</taxon>
        <taxon>Spermatophyta</taxon>
        <taxon>Magnoliopsida</taxon>
        <taxon>eudicotyledons</taxon>
        <taxon>Gunneridae</taxon>
        <taxon>Pentapetalae</taxon>
        <taxon>asterids</taxon>
        <taxon>campanulids</taxon>
        <taxon>Asterales</taxon>
        <taxon>Asteraceae</taxon>
        <taxon>Carduoideae</taxon>
        <taxon>Cardueae</taxon>
        <taxon>Centaureinae</taxon>
        <taxon>Centaurea</taxon>
    </lineage>
</organism>
<comment type="caution">
    <text evidence="3">The sequence shown here is derived from an EMBL/GenBank/DDBJ whole genome shotgun (WGS) entry which is preliminary data.</text>
</comment>
<evidence type="ECO:0008006" key="5">
    <source>
        <dbReference type="Google" id="ProtNLM"/>
    </source>
</evidence>
<dbReference type="Proteomes" id="UP001172457">
    <property type="component" value="Chromosome 1"/>
</dbReference>
<sequence>MESMDCGNVCPYEKGTQKIQVCDQIINMKSSDNVHVDMEMEPFAHLTTKDLNFNTRFNLQRSLSKKGEDKKMSNPSVDNERISISSPKGISEPQVHHQISIITSGTATTAIAGDTSTRSRLIAKRSSSFKQTSVINPRRILFFFATLSSMGTILLIYFTLSMARHNGDNNLLDE</sequence>
<protein>
    <recommendedName>
        <fullName evidence="5">Transmembrane protein</fullName>
    </recommendedName>
</protein>
<dbReference type="PANTHER" id="PTHR34064:SF4">
    <property type="entry name" value="PROTEIN, PUTATIVE-RELATED"/>
    <property type="match status" value="1"/>
</dbReference>
<reference evidence="3" key="1">
    <citation type="submission" date="2023-03" db="EMBL/GenBank/DDBJ databases">
        <title>Chromosome-scale reference genome and RAD-based genetic map of yellow starthistle (Centaurea solstitialis) reveal putative structural variation and QTLs associated with invader traits.</title>
        <authorList>
            <person name="Reatini B."/>
            <person name="Cang F.A."/>
            <person name="Jiang Q."/>
            <person name="Mckibben M.T.W."/>
            <person name="Barker M.S."/>
            <person name="Rieseberg L.H."/>
            <person name="Dlugosch K.M."/>
        </authorList>
    </citation>
    <scope>NUCLEOTIDE SEQUENCE</scope>
    <source>
        <strain evidence="3">CAN-66</strain>
        <tissue evidence="3">Leaf</tissue>
    </source>
</reference>
<evidence type="ECO:0000313" key="3">
    <source>
        <dbReference type="EMBL" id="KAJ9566597.1"/>
    </source>
</evidence>
<evidence type="ECO:0000256" key="1">
    <source>
        <dbReference type="SAM" id="MobiDB-lite"/>
    </source>
</evidence>
<keyword evidence="2" id="KW-0472">Membrane</keyword>
<evidence type="ECO:0000313" key="4">
    <source>
        <dbReference type="Proteomes" id="UP001172457"/>
    </source>
</evidence>
<dbReference type="AlphaFoldDB" id="A0AA38WMG8"/>
<accession>A0AA38WMG8</accession>
<proteinExistence type="predicted"/>
<feature type="compositionally biased region" description="Polar residues" evidence="1">
    <location>
        <begin position="73"/>
        <end position="88"/>
    </location>
</feature>
<dbReference type="PANTHER" id="PTHR34064">
    <property type="entry name" value="OS04G0672300 PROTEIN"/>
    <property type="match status" value="1"/>
</dbReference>
<name>A0AA38WMG8_9ASTR</name>
<keyword evidence="2" id="KW-1133">Transmembrane helix</keyword>